<dbReference type="InterPro" id="IPR001841">
    <property type="entry name" value="Znf_RING"/>
</dbReference>
<accession>A0A6C0L0R2</accession>
<dbReference type="InterPro" id="IPR013083">
    <property type="entry name" value="Znf_RING/FYVE/PHD"/>
</dbReference>
<dbReference type="PROSITE" id="PS50089">
    <property type="entry name" value="ZF_RING_2"/>
    <property type="match status" value="1"/>
</dbReference>
<dbReference type="Gene3D" id="3.30.40.10">
    <property type="entry name" value="Zinc/RING finger domain, C3HC4 (zinc finger)"/>
    <property type="match status" value="1"/>
</dbReference>
<dbReference type="SUPFAM" id="SSF57850">
    <property type="entry name" value="RING/U-box"/>
    <property type="match status" value="1"/>
</dbReference>
<evidence type="ECO:0000313" key="2">
    <source>
        <dbReference type="EMBL" id="QHU22364.1"/>
    </source>
</evidence>
<dbReference type="AlphaFoldDB" id="A0A6C0L0R2"/>
<dbReference type="EMBL" id="MN741006">
    <property type="protein sequence ID" value="QHU22364.1"/>
    <property type="molecule type" value="Genomic_DNA"/>
</dbReference>
<protein>
    <recommendedName>
        <fullName evidence="1">RING-type domain-containing protein</fullName>
    </recommendedName>
</protein>
<organism evidence="2">
    <name type="scientific">viral metagenome</name>
    <dbReference type="NCBI Taxonomy" id="1070528"/>
    <lineage>
        <taxon>unclassified sequences</taxon>
        <taxon>metagenomes</taxon>
        <taxon>organismal metagenomes</taxon>
    </lineage>
</organism>
<evidence type="ECO:0000259" key="1">
    <source>
        <dbReference type="PROSITE" id="PS50089"/>
    </source>
</evidence>
<feature type="domain" description="RING-type" evidence="1">
    <location>
        <begin position="141"/>
        <end position="188"/>
    </location>
</feature>
<reference evidence="2" key="1">
    <citation type="journal article" date="2020" name="Nature">
        <title>Giant virus diversity and host interactions through global metagenomics.</title>
        <authorList>
            <person name="Schulz F."/>
            <person name="Roux S."/>
            <person name="Paez-Espino D."/>
            <person name="Jungbluth S."/>
            <person name="Walsh D.A."/>
            <person name="Denef V.J."/>
            <person name="McMahon K.D."/>
            <person name="Konstantinidis K.T."/>
            <person name="Eloe-Fadrosh E.A."/>
            <person name="Kyrpides N.C."/>
            <person name="Woyke T."/>
        </authorList>
    </citation>
    <scope>NUCLEOTIDE SEQUENCE</scope>
    <source>
        <strain evidence="2">GVMAG-S-ERX555907-102</strain>
    </source>
</reference>
<name>A0A6C0L0R2_9ZZZZ</name>
<proteinExistence type="predicted"/>
<sequence>MNVPYSQRSLQHAIHSVPEVMIQNYGNFVMTASFKMIHSGETYTLPHYDFNAKFYCELYIDYLKMLIDREVNIELFYVDDTVNAINVSDVEHIENKTIGEFIYSKYHSRPDSYAFYIKVDDTKRNIVQSSLITNNTFDGECTICYQTTKLNHYYRCDIKAKNIHHGICESCNTSWQDANSNHTCPTCRADKLTSI</sequence>